<gene>
    <name evidence="3" type="ordered locus">DP2509</name>
</gene>
<evidence type="ECO:0000313" key="3">
    <source>
        <dbReference type="EMBL" id="CAG37238.1"/>
    </source>
</evidence>
<evidence type="ECO:0000313" key="4">
    <source>
        <dbReference type="Proteomes" id="UP000000602"/>
    </source>
</evidence>
<reference evidence="4" key="1">
    <citation type="journal article" date="2004" name="Environ. Microbiol.">
        <title>The genome of Desulfotalea psychrophila, a sulfate-reducing bacterium from permanently cold Arctic sediments.</title>
        <authorList>
            <person name="Rabus R."/>
            <person name="Ruepp A."/>
            <person name="Frickey T."/>
            <person name="Rattei T."/>
            <person name="Fartmann B."/>
            <person name="Stark M."/>
            <person name="Bauer M."/>
            <person name="Zibat A."/>
            <person name="Lombardot T."/>
            <person name="Becker I."/>
            <person name="Amann J."/>
            <person name="Gellner K."/>
            <person name="Teeling H."/>
            <person name="Leuschner W.D."/>
            <person name="Gloeckner F.-O."/>
            <person name="Lupas A.N."/>
            <person name="Amann R."/>
            <person name="Klenk H.-P."/>
        </authorList>
    </citation>
    <scope>NUCLEOTIDE SEQUENCE [LARGE SCALE GENOMIC DNA]</scope>
    <source>
        <strain evidence="4">DSM 12343 / LSv54</strain>
    </source>
</reference>
<protein>
    <recommendedName>
        <fullName evidence="2">Rhodanese domain-containing protein</fullName>
    </recommendedName>
</protein>
<dbReference type="CDD" id="cd00158">
    <property type="entry name" value="RHOD"/>
    <property type="match status" value="1"/>
</dbReference>
<sequence>MLSAIPIGTGRNYGVECSSCISISCLWKIVKRRVFRMKRIIAIVFCLLCVASTSFAGNYNYISAKQVKENLAVGSAMIIVDIQVEKEFNRHHLPGSVATYAYPVKSDVERARIDQAVKLYEQSGSPVVVVCPGGKSGAKRCYDYMESKNVPAEKMMILENGMGGWPYKELVQTKN</sequence>
<keyword evidence="1" id="KW-0812">Transmembrane</keyword>
<keyword evidence="4" id="KW-1185">Reference proteome</keyword>
<dbReference type="HOGENOM" id="CLU_130867_0_0_7"/>
<dbReference type="PROSITE" id="PS50206">
    <property type="entry name" value="RHODANESE_3"/>
    <property type="match status" value="1"/>
</dbReference>
<dbReference type="Gene3D" id="3.40.250.10">
    <property type="entry name" value="Rhodanese-like domain"/>
    <property type="match status" value="1"/>
</dbReference>
<dbReference type="AlphaFoldDB" id="Q6AK88"/>
<keyword evidence="1" id="KW-1133">Transmembrane helix</keyword>
<dbReference type="InterPro" id="IPR036873">
    <property type="entry name" value="Rhodanese-like_dom_sf"/>
</dbReference>
<name>Q6AK88_DESPS</name>
<feature type="transmembrane region" description="Helical" evidence="1">
    <location>
        <begin position="40"/>
        <end position="61"/>
    </location>
</feature>
<evidence type="ECO:0000256" key="1">
    <source>
        <dbReference type="SAM" id="Phobius"/>
    </source>
</evidence>
<proteinExistence type="predicted"/>
<accession>Q6AK88</accession>
<dbReference type="KEGG" id="dps:DP2509"/>
<organism evidence="3 4">
    <name type="scientific">Desulfotalea psychrophila (strain LSv54 / DSM 12343)</name>
    <dbReference type="NCBI Taxonomy" id="177439"/>
    <lineage>
        <taxon>Bacteria</taxon>
        <taxon>Pseudomonadati</taxon>
        <taxon>Thermodesulfobacteriota</taxon>
        <taxon>Desulfobulbia</taxon>
        <taxon>Desulfobulbales</taxon>
        <taxon>Desulfocapsaceae</taxon>
        <taxon>Desulfotalea</taxon>
    </lineage>
</organism>
<dbReference type="Proteomes" id="UP000000602">
    <property type="component" value="Chromosome"/>
</dbReference>
<dbReference type="Pfam" id="PF00581">
    <property type="entry name" value="Rhodanese"/>
    <property type="match status" value="1"/>
</dbReference>
<keyword evidence="1" id="KW-0472">Membrane</keyword>
<dbReference type="eggNOG" id="COG0607">
    <property type="taxonomic scope" value="Bacteria"/>
</dbReference>
<evidence type="ECO:0000259" key="2">
    <source>
        <dbReference type="PROSITE" id="PS50206"/>
    </source>
</evidence>
<dbReference type="EMBL" id="CR522870">
    <property type="protein sequence ID" value="CAG37238.1"/>
    <property type="molecule type" value="Genomic_DNA"/>
</dbReference>
<feature type="domain" description="Rhodanese" evidence="2">
    <location>
        <begin position="78"/>
        <end position="174"/>
    </location>
</feature>
<dbReference type="SUPFAM" id="SSF52821">
    <property type="entry name" value="Rhodanese/Cell cycle control phosphatase"/>
    <property type="match status" value="1"/>
</dbReference>
<dbReference type="STRING" id="177439.DP2509"/>
<dbReference type="InterPro" id="IPR001763">
    <property type="entry name" value="Rhodanese-like_dom"/>
</dbReference>